<dbReference type="EMBL" id="BJZQ01000021">
    <property type="protein sequence ID" value="GEO90513.1"/>
    <property type="molecule type" value="Genomic_DNA"/>
</dbReference>
<gene>
    <name evidence="3" type="ORF">AFL01nite_28400</name>
</gene>
<dbReference type="PANTHER" id="PTHR46268">
    <property type="entry name" value="STRESS RESPONSE PROTEIN NHAX"/>
    <property type="match status" value="1"/>
</dbReference>
<dbReference type="Proteomes" id="UP000321769">
    <property type="component" value="Unassembled WGS sequence"/>
</dbReference>
<evidence type="ECO:0000313" key="4">
    <source>
        <dbReference type="Proteomes" id="UP000321769"/>
    </source>
</evidence>
<evidence type="ECO:0000256" key="1">
    <source>
        <dbReference type="ARBA" id="ARBA00008791"/>
    </source>
</evidence>
<evidence type="ECO:0000259" key="2">
    <source>
        <dbReference type="Pfam" id="PF00582"/>
    </source>
</evidence>
<feature type="domain" description="UspA" evidence="2">
    <location>
        <begin position="149"/>
        <end position="289"/>
    </location>
</feature>
<dbReference type="InterPro" id="IPR014729">
    <property type="entry name" value="Rossmann-like_a/b/a_fold"/>
</dbReference>
<dbReference type="InterPro" id="IPR006015">
    <property type="entry name" value="Universal_stress_UspA"/>
</dbReference>
<dbReference type="PANTHER" id="PTHR46268:SF6">
    <property type="entry name" value="UNIVERSAL STRESS PROTEIN UP12"/>
    <property type="match status" value="1"/>
</dbReference>
<keyword evidence="4" id="KW-1185">Reference proteome</keyword>
<dbReference type="CDD" id="cd00293">
    <property type="entry name" value="USP-like"/>
    <property type="match status" value="2"/>
</dbReference>
<dbReference type="AlphaFoldDB" id="A0A512HYI3"/>
<dbReference type="Gene3D" id="3.40.50.620">
    <property type="entry name" value="HUPs"/>
    <property type="match status" value="2"/>
</dbReference>
<proteinExistence type="inferred from homology"/>
<accession>A0A512HYI3</accession>
<protein>
    <submittedName>
        <fullName evidence="3">Universal stress protein</fullName>
    </submittedName>
</protein>
<dbReference type="InterPro" id="IPR006016">
    <property type="entry name" value="UspA"/>
</dbReference>
<dbReference type="SUPFAM" id="SSF52402">
    <property type="entry name" value="Adenine nucleotide alpha hydrolases-like"/>
    <property type="match status" value="2"/>
</dbReference>
<dbReference type="PRINTS" id="PR01438">
    <property type="entry name" value="UNVRSLSTRESS"/>
</dbReference>
<comment type="caution">
    <text evidence="3">The sequence shown here is derived from an EMBL/GenBank/DDBJ whole genome shotgun (WGS) entry which is preliminary data.</text>
</comment>
<reference evidence="3 4" key="1">
    <citation type="submission" date="2019-07" db="EMBL/GenBank/DDBJ databases">
        <title>Whole genome shotgun sequence of Aeromicrobium flavum NBRC 107625.</title>
        <authorList>
            <person name="Hosoyama A."/>
            <person name="Uohara A."/>
            <person name="Ohji S."/>
            <person name="Ichikawa N."/>
        </authorList>
    </citation>
    <scope>NUCLEOTIDE SEQUENCE [LARGE SCALE GENOMIC DNA]</scope>
    <source>
        <strain evidence="3 4">NBRC 107625</strain>
    </source>
</reference>
<name>A0A512HYI3_9ACTN</name>
<comment type="similarity">
    <text evidence="1">Belongs to the universal stress protein A family.</text>
</comment>
<dbReference type="Pfam" id="PF00582">
    <property type="entry name" value="Usp"/>
    <property type="match status" value="2"/>
</dbReference>
<dbReference type="RefSeq" id="WP_186813964.1">
    <property type="nucleotide sequence ID" value="NZ_BAAAYQ010000005.1"/>
</dbReference>
<feature type="domain" description="UspA" evidence="2">
    <location>
        <begin position="2"/>
        <end position="137"/>
    </location>
</feature>
<sequence length="303" mass="32544">MSIVVGFGSDTRSTAALDLAAEIAHTTNEEIVLVSVVQDSWDSLRDFAGVDDEWRRQVRGQAAEALDAANAHLGEHEATSRIRTGRSVPQSLLEETRELGARLVVTGSATHGALGRIAFGSTNDRLAHSAETPVAIAPRGYVAHPQGIERLVVAVDPTASDEALAQPVADLATWLGVPVEIVTFAVRSGSRSAMATFADQGTRRAWSELVREHQLRLAERIREIAPEIVVSTVQVLTGERWSLALESYGWRGGDLLAVGSSQHGPAARVFVGSTATRIVNHSPVPVVLLPRPTPARTSRLRKR</sequence>
<organism evidence="3 4">
    <name type="scientific">Aeromicrobium flavum</name>
    <dbReference type="NCBI Taxonomy" id="416568"/>
    <lineage>
        <taxon>Bacteria</taxon>
        <taxon>Bacillati</taxon>
        <taxon>Actinomycetota</taxon>
        <taxon>Actinomycetes</taxon>
        <taxon>Propionibacteriales</taxon>
        <taxon>Nocardioidaceae</taxon>
        <taxon>Aeromicrobium</taxon>
    </lineage>
</organism>
<evidence type="ECO:0000313" key="3">
    <source>
        <dbReference type="EMBL" id="GEO90513.1"/>
    </source>
</evidence>